<gene>
    <name evidence="1" type="ORF">QVD17_19656</name>
</gene>
<comment type="caution">
    <text evidence="1">The sequence shown here is derived from an EMBL/GenBank/DDBJ whole genome shotgun (WGS) entry which is preliminary data.</text>
</comment>
<reference evidence="1" key="1">
    <citation type="journal article" date="2023" name="bioRxiv">
        <title>Improved chromosome-level genome assembly for marigold (Tagetes erecta).</title>
        <authorList>
            <person name="Jiang F."/>
            <person name="Yuan L."/>
            <person name="Wang S."/>
            <person name="Wang H."/>
            <person name="Xu D."/>
            <person name="Wang A."/>
            <person name="Fan W."/>
        </authorList>
    </citation>
    <scope>NUCLEOTIDE SEQUENCE</scope>
    <source>
        <strain evidence="1">WSJ</strain>
        <tissue evidence="1">Leaf</tissue>
    </source>
</reference>
<evidence type="ECO:0000313" key="2">
    <source>
        <dbReference type="Proteomes" id="UP001229421"/>
    </source>
</evidence>
<keyword evidence="2" id="KW-1185">Reference proteome</keyword>
<protein>
    <submittedName>
        <fullName evidence="1">Uncharacterized protein</fullName>
    </submittedName>
</protein>
<sequence>MYKCLLTINFKKKDVWTIVESDVWTIVENLISDVRTLLSADQMCGHCCQQIRCADTVVSRSDVRILLLADQIYGHCSQQIRTL</sequence>
<dbReference type="Proteomes" id="UP001229421">
    <property type="component" value="Unassembled WGS sequence"/>
</dbReference>
<organism evidence="1 2">
    <name type="scientific">Tagetes erecta</name>
    <name type="common">African marigold</name>
    <dbReference type="NCBI Taxonomy" id="13708"/>
    <lineage>
        <taxon>Eukaryota</taxon>
        <taxon>Viridiplantae</taxon>
        <taxon>Streptophyta</taxon>
        <taxon>Embryophyta</taxon>
        <taxon>Tracheophyta</taxon>
        <taxon>Spermatophyta</taxon>
        <taxon>Magnoliopsida</taxon>
        <taxon>eudicotyledons</taxon>
        <taxon>Gunneridae</taxon>
        <taxon>Pentapetalae</taxon>
        <taxon>asterids</taxon>
        <taxon>campanulids</taxon>
        <taxon>Asterales</taxon>
        <taxon>Asteraceae</taxon>
        <taxon>Asteroideae</taxon>
        <taxon>Heliantheae alliance</taxon>
        <taxon>Tageteae</taxon>
        <taxon>Tagetes</taxon>
    </lineage>
</organism>
<dbReference type="AlphaFoldDB" id="A0AAD8KKB2"/>
<proteinExistence type="predicted"/>
<accession>A0AAD8KKB2</accession>
<dbReference type="EMBL" id="JAUHHV010000005">
    <property type="protein sequence ID" value="KAK1424329.1"/>
    <property type="molecule type" value="Genomic_DNA"/>
</dbReference>
<evidence type="ECO:0000313" key="1">
    <source>
        <dbReference type="EMBL" id="KAK1424329.1"/>
    </source>
</evidence>
<name>A0AAD8KKB2_TARER</name>